<sequence length="576" mass="63425">MDGDLERGDEHPGNEGSYADPSGKLWTMYMDQAGEYDIELAESWKGDTDGIIIFTSLFSATVAAFLIESYQSLSPDSGAATVQLLTQLLNQTAALSIPGTQLPPPQPLPAFQPSASAIRVNAMWFASLILSVNCALAATLMQQWARQYLQVSKRQAAPHRRARIRAYLFEGVERFGMARAVEYLPALLHASVFLFFAGLFDFVLSTNTTVAWTILAFVSLSAGAYVLLTVHPIFYLNSPFRTPLSKLLWPWAYILSAVALSLANLLAFFRHCSTPAASSTDDVSTVHSGRSYLHKAASHCLQRFRAGMRRSIKWAAEDAPWEIDSRALKWTVQVLDEEHDWEQFAVAVPAFARSKAVGHAGDILVDLVTPASQTEQIPLVAERMCALLDTCARGEDNLKEDARTHRLLVCVTALWNFAEACNRLEKTRLPDHMRVLFANPAITRMLREEEDPQVAAIGRCMGALIARRLIRDVARRQTTYSDGASQALSLLLEEPPNIVLGYLSNHKAALALLSNLVVTIRGISPVILASSLSDNTMDIVARTVASLWADIRPMKSDRDSAFADHRSGVESLLPAL</sequence>
<name>A0ACB8SIK0_9AGAM</name>
<reference evidence="1" key="1">
    <citation type="submission" date="2021-03" db="EMBL/GenBank/DDBJ databases">
        <authorList>
            <consortium name="DOE Joint Genome Institute"/>
            <person name="Ahrendt S."/>
            <person name="Looney B.P."/>
            <person name="Miyauchi S."/>
            <person name="Morin E."/>
            <person name="Drula E."/>
            <person name="Courty P.E."/>
            <person name="Chicoki N."/>
            <person name="Fauchery L."/>
            <person name="Kohler A."/>
            <person name="Kuo A."/>
            <person name="Labutti K."/>
            <person name="Pangilinan J."/>
            <person name="Lipzen A."/>
            <person name="Riley R."/>
            <person name="Andreopoulos W."/>
            <person name="He G."/>
            <person name="Johnson J."/>
            <person name="Barry K.W."/>
            <person name="Grigoriev I.V."/>
            <person name="Nagy L."/>
            <person name="Hibbett D."/>
            <person name="Henrissat B."/>
            <person name="Matheny P.B."/>
            <person name="Labbe J."/>
            <person name="Martin F."/>
        </authorList>
    </citation>
    <scope>NUCLEOTIDE SEQUENCE</scope>
    <source>
        <strain evidence="1">HHB10654</strain>
    </source>
</reference>
<dbReference type="EMBL" id="MU277285">
    <property type="protein sequence ID" value="KAI0055621.1"/>
    <property type="molecule type" value="Genomic_DNA"/>
</dbReference>
<gene>
    <name evidence="1" type="ORF">BV25DRAFT_1832997</name>
</gene>
<organism evidence="1 2">
    <name type="scientific">Artomyces pyxidatus</name>
    <dbReference type="NCBI Taxonomy" id="48021"/>
    <lineage>
        <taxon>Eukaryota</taxon>
        <taxon>Fungi</taxon>
        <taxon>Dikarya</taxon>
        <taxon>Basidiomycota</taxon>
        <taxon>Agaricomycotina</taxon>
        <taxon>Agaricomycetes</taxon>
        <taxon>Russulales</taxon>
        <taxon>Auriscalpiaceae</taxon>
        <taxon>Artomyces</taxon>
    </lineage>
</organism>
<keyword evidence="2" id="KW-1185">Reference proteome</keyword>
<evidence type="ECO:0000313" key="2">
    <source>
        <dbReference type="Proteomes" id="UP000814140"/>
    </source>
</evidence>
<reference evidence="1" key="2">
    <citation type="journal article" date="2022" name="New Phytol.">
        <title>Evolutionary transition to the ectomycorrhizal habit in the genomes of a hyperdiverse lineage of mushroom-forming fungi.</title>
        <authorList>
            <person name="Looney B."/>
            <person name="Miyauchi S."/>
            <person name="Morin E."/>
            <person name="Drula E."/>
            <person name="Courty P.E."/>
            <person name="Kohler A."/>
            <person name="Kuo A."/>
            <person name="LaButti K."/>
            <person name="Pangilinan J."/>
            <person name="Lipzen A."/>
            <person name="Riley R."/>
            <person name="Andreopoulos W."/>
            <person name="He G."/>
            <person name="Johnson J."/>
            <person name="Nolan M."/>
            <person name="Tritt A."/>
            <person name="Barry K.W."/>
            <person name="Grigoriev I.V."/>
            <person name="Nagy L.G."/>
            <person name="Hibbett D."/>
            <person name="Henrissat B."/>
            <person name="Matheny P.B."/>
            <person name="Labbe J."/>
            <person name="Martin F.M."/>
        </authorList>
    </citation>
    <scope>NUCLEOTIDE SEQUENCE</scope>
    <source>
        <strain evidence="1">HHB10654</strain>
    </source>
</reference>
<proteinExistence type="predicted"/>
<comment type="caution">
    <text evidence="1">The sequence shown here is derived from an EMBL/GenBank/DDBJ whole genome shotgun (WGS) entry which is preliminary data.</text>
</comment>
<protein>
    <submittedName>
        <fullName evidence="1">Uncharacterized protein</fullName>
    </submittedName>
</protein>
<dbReference type="Proteomes" id="UP000814140">
    <property type="component" value="Unassembled WGS sequence"/>
</dbReference>
<evidence type="ECO:0000313" key="1">
    <source>
        <dbReference type="EMBL" id="KAI0055621.1"/>
    </source>
</evidence>
<accession>A0ACB8SIK0</accession>